<proteinExistence type="inferred from homology"/>
<dbReference type="InterPro" id="IPR004424">
    <property type="entry name" value="IspE"/>
</dbReference>
<keyword evidence="5" id="KW-1133">Transmembrane helix</keyword>
<reference evidence="7 8" key="1">
    <citation type="journal article" date="2002" name="Nature">
        <title>Genome sequence and comparative analysis of the model rodent malaria parasite Plasmodium yoelii yoelii.</title>
        <authorList>
            <person name="Carlton J.M."/>
            <person name="Angiuoli S.V."/>
            <person name="Suh B.B."/>
            <person name="Kooij T.W."/>
            <person name="Pertea M."/>
            <person name="Silva J.C."/>
            <person name="Ermolaeva M.D."/>
            <person name="Allen J.E."/>
            <person name="Selengut J.D."/>
            <person name="Koo H.L."/>
            <person name="Peterson J.D."/>
            <person name="Pop M."/>
            <person name="Kosack D.S."/>
            <person name="Shumway M.F."/>
            <person name="Bidwell S.L."/>
            <person name="Shallom S.J."/>
            <person name="van Aken S.E."/>
            <person name="Riedmuller S.B."/>
            <person name="Feldblyum T.V."/>
            <person name="Cho J.K."/>
            <person name="Quackenbush J."/>
            <person name="Sedegah M."/>
            <person name="Shoaibi A."/>
            <person name="Cummings L.M."/>
            <person name="Florens L."/>
            <person name="Yates J.R."/>
            <person name="Raine J.D."/>
            <person name="Sinden R.E."/>
            <person name="Harris M.A."/>
            <person name="Cunningham D.A."/>
            <person name="Preiser P.R."/>
            <person name="Bergman L.W."/>
            <person name="Vaidya A.B."/>
            <person name="van Lin L.H."/>
            <person name="Janse C.J."/>
            <person name="Waters A.P."/>
            <person name="Smith H.O."/>
            <person name="White O.R."/>
            <person name="Salzberg S.L."/>
            <person name="Venter J.C."/>
            <person name="Fraser C.M."/>
            <person name="Hoffman S.L."/>
            <person name="Gardner M.J."/>
            <person name="Carucci D.J."/>
        </authorList>
    </citation>
    <scope>NUCLEOTIDE SEQUENCE [LARGE SCALE GENOMIC DNA]</scope>
    <source>
        <strain evidence="7 8">17XNL</strain>
    </source>
</reference>
<dbReference type="PaxDb" id="73239-Q7RFP0"/>
<dbReference type="InterPro" id="IPR020568">
    <property type="entry name" value="Ribosomal_Su5_D2-typ_SF"/>
</dbReference>
<keyword evidence="1" id="KW-0808">Transferase</keyword>
<evidence type="ECO:0000256" key="2">
    <source>
        <dbReference type="ARBA" id="ARBA00022741"/>
    </source>
</evidence>
<keyword evidence="4" id="KW-0067">ATP-binding</keyword>
<dbReference type="SUPFAM" id="SSF54211">
    <property type="entry name" value="Ribosomal protein S5 domain 2-like"/>
    <property type="match status" value="1"/>
</dbReference>
<keyword evidence="5" id="KW-0812">Transmembrane</keyword>
<dbReference type="PANTHER" id="PTHR43527">
    <property type="entry name" value="4-DIPHOSPHOCYTIDYL-2-C-METHYL-D-ERYTHRITOL KINASE, CHLOROPLASTIC"/>
    <property type="match status" value="1"/>
</dbReference>
<dbReference type="Pfam" id="PF00288">
    <property type="entry name" value="GHMP_kinases_N"/>
    <property type="match status" value="1"/>
</dbReference>
<dbReference type="HAMAP" id="MF_00061">
    <property type="entry name" value="IspE"/>
    <property type="match status" value="1"/>
</dbReference>
<protein>
    <submittedName>
        <fullName evidence="7">4-diphosphocytidyl-2-c-methyl-d-erythritol kinase (Ec 2.7.1.148) (Cmk) (4-(Cytidine-5'-diphospho)-2-c-methyl-d-erythritol kinase)</fullName>
    </submittedName>
</protein>
<dbReference type="GO" id="GO:0050515">
    <property type="term" value="F:4-(cytidine 5'-diphospho)-2-C-methyl-D-erythritol kinase activity"/>
    <property type="evidence" value="ECO:0007669"/>
    <property type="project" value="InterPro"/>
</dbReference>
<accession>Q7RFP0</accession>
<dbReference type="InParanoid" id="Q7RFP0"/>
<feature type="transmembrane region" description="Helical" evidence="5">
    <location>
        <begin position="513"/>
        <end position="532"/>
    </location>
</feature>
<dbReference type="AlphaFoldDB" id="Q7RFP0"/>
<dbReference type="KEGG" id="pyo:PY17X_1103900"/>
<feature type="domain" description="GHMP kinase N-terminal" evidence="6">
    <location>
        <begin position="244"/>
        <end position="308"/>
    </location>
</feature>
<dbReference type="Gene3D" id="3.30.70.890">
    <property type="entry name" value="GHMP kinase, C-terminal domain"/>
    <property type="match status" value="1"/>
</dbReference>
<dbReference type="STRING" id="73239.Q7RFP0"/>
<dbReference type="SUPFAM" id="SSF55060">
    <property type="entry name" value="GHMP Kinase, C-terminal domain"/>
    <property type="match status" value="1"/>
</dbReference>
<dbReference type="InterPro" id="IPR014721">
    <property type="entry name" value="Ribsml_uS5_D2-typ_fold_subgr"/>
</dbReference>
<evidence type="ECO:0000313" key="7">
    <source>
        <dbReference type="EMBL" id="EAA16559.1"/>
    </source>
</evidence>
<evidence type="ECO:0000256" key="5">
    <source>
        <dbReference type="SAM" id="Phobius"/>
    </source>
</evidence>
<dbReference type="Gene3D" id="3.30.230.10">
    <property type="match status" value="1"/>
</dbReference>
<organism evidence="7 8">
    <name type="scientific">Plasmodium yoelii yoelii</name>
    <dbReference type="NCBI Taxonomy" id="73239"/>
    <lineage>
        <taxon>Eukaryota</taxon>
        <taxon>Sar</taxon>
        <taxon>Alveolata</taxon>
        <taxon>Apicomplexa</taxon>
        <taxon>Aconoidasida</taxon>
        <taxon>Haemosporida</taxon>
        <taxon>Plasmodiidae</taxon>
        <taxon>Plasmodium</taxon>
        <taxon>Plasmodium (Vinckeia)</taxon>
    </lineage>
</organism>
<dbReference type="Proteomes" id="UP000008553">
    <property type="component" value="Unassembled WGS sequence"/>
</dbReference>
<dbReference type="InterPro" id="IPR036554">
    <property type="entry name" value="GHMP_kinase_C_sf"/>
</dbReference>
<sequence length="540" mass="62861">MKICLQIKFVIYIFINYVARNVESKNVPNKSTKFVIKLSKDTKGVDLKNCFINQYNKIINERCVHKNSGIVKNGIVKSGIVKSGIVKMNDDSLKCLKGIYSNIENDNNDSENEHVYKKGNILCNEKMKLLIKILNTKKWYDLKLFSPGKINLFLRLKEKKENFNELSTLMHAINLGDDIFIKALNKNEQEKLSPILYPCLSGDFLTIEEDKTKEHDIIKENRKVCEKNETGKYEYMNYPLNDSNIIIKVLKKYRKDLNINDNIRFLIHIKKRIPIFSGIGGGSSNGASVFYYLEKYFYKYLKTNELKNNFLKEIGSDISFFSSSGFAYCTGKGNNIIDLANFDVIISEKKIYLFKIGEGLSSKLVYQNVDYEKIIQYNPISLLEKFICNLRSNLNNKDKNNIIEIVKKSEENYMKKFINKNLDIQNMFVNDLEIPAFFLLKKIKYLKDFLASQNIFDVVTMSGSGSSLFAITKNNENLNPNKIKELIKQAEKNFNINIKVYSCQVIRKNENSWDIFIFIIILVFIHTFLLFFTEIRKNMR</sequence>
<dbReference type="FunCoup" id="Q7RFP0">
    <property type="interactions" value="34"/>
</dbReference>
<evidence type="ECO:0000256" key="1">
    <source>
        <dbReference type="ARBA" id="ARBA00022679"/>
    </source>
</evidence>
<dbReference type="PANTHER" id="PTHR43527:SF2">
    <property type="entry name" value="4-DIPHOSPHOCYTIDYL-2-C-METHYL-D-ERYTHRITOL KINASE, CHLOROPLASTIC"/>
    <property type="match status" value="1"/>
</dbReference>
<name>Q7RFP0_PLAYO</name>
<keyword evidence="2" id="KW-0547">Nucleotide-binding</keyword>
<evidence type="ECO:0000259" key="6">
    <source>
        <dbReference type="Pfam" id="PF00288"/>
    </source>
</evidence>
<dbReference type="InterPro" id="IPR006204">
    <property type="entry name" value="GHMP_kinase_N_dom"/>
</dbReference>
<dbReference type="GO" id="GO:0016114">
    <property type="term" value="P:terpenoid biosynthetic process"/>
    <property type="evidence" value="ECO:0007669"/>
    <property type="project" value="InterPro"/>
</dbReference>
<keyword evidence="8" id="KW-1185">Reference proteome</keyword>
<keyword evidence="5" id="KW-0472">Membrane</keyword>
<evidence type="ECO:0000256" key="3">
    <source>
        <dbReference type="ARBA" id="ARBA00022777"/>
    </source>
</evidence>
<dbReference type="GO" id="GO:0005524">
    <property type="term" value="F:ATP binding"/>
    <property type="evidence" value="ECO:0007669"/>
    <property type="project" value="UniProtKB-KW"/>
</dbReference>
<gene>
    <name evidence="7" type="ORF">PY04665</name>
</gene>
<comment type="caution">
    <text evidence="7">The sequence shown here is derived from an EMBL/GenBank/DDBJ whole genome shotgun (WGS) entry which is preliminary data.</text>
</comment>
<evidence type="ECO:0000256" key="4">
    <source>
        <dbReference type="ARBA" id="ARBA00022840"/>
    </source>
</evidence>
<evidence type="ECO:0000313" key="8">
    <source>
        <dbReference type="Proteomes" id="UP000008553"/>
    </source>
</evidence>
<dbReference type="EMBL" id="AABL01001427">
    <property type="protein sequence ID" value="EAA16559.1"/>
    <property type="molecule type" value="Genomic_DNA"/>
</dbReference>
<keyword evidence="3 7" id="KW-0418">Kinase</keyword>